<evidence type="ECO:0000256" key="1">
    <source>
        <dbReference type="ARBA" id="ARBA00022448"/>
    </source>
</evidence>
<dbReference type="Pfam" id="PF01554">
    <property type="entry name" value="MatE"/>
    <property type="match status" value="2"/>
</dbReference>
<keyword evidence="2" id="KW-0812">Transmembrane</keyword>
<feature type="transmembrane region" description="Helical" evidence="2">
    <location>
        <begin position="170"/>
        <end position="193"/>
    </location>
</feature>
<dbReference type="RefSeq" id="WP_058599724.1">
    <property type="nucleotide sequence ID" value="NZ_LDQA01000019.1"/>
</dbReference>
<evidence type="ECO:0000313" key="4">
    <source>
        <dbReference type="Proteomes" id="UP000078529"/>
    </source>
</evidence>
<keyword evidence="4" id="KW-1185">Reference proteome</keyword>
<feature type="transmembrane region" description="Helical" evidence="2">
    <location>
        <begin position="429"/>
        <end position="447"/>
    </location>
</feature>
<proteinExistence type="predicted"/>
<feature type="transmembrane region" description="Helical" evidence="2">
    <location>
        <begin position="361"/>
        <end position="380"/>
    </location>
</feature>
<dbReference type="NCBIfam" id="TIGR00797">
    <property type="entry name" value="matE"/>
    <property type="match status" value="1"/>
</dbReference>
<name>A0A175RSL7_9HYPH</name>
<dbReference type="GO" id="GO:0015297">
    <property type="term" value="F:antiporter activity"/>
    <property type="evidence" value="ECO:0007669"/>
    <property type="project" value="InterPro"/>
</dbReference>
<feature type="transmembrane region" description="Helical" evidence="2">
    <location>
        <begin position="33"/>
        <end position="54"/>
    </location>
</feature>
<accession>A0A175RSL7</accession>
<comment type="caution">
    <text evidence="3">The sequence shown here is derived from an EMBL/GenBank/DDBJ whole genome shotgun (WGS) entry which is preliminary data.</text>
</comment>
<dbReference type="InterPro" id="IPR002528">
    <property type="entry name" value="MATE_fam"/>
</dbReference>
<feature type="transmembrane region" description="Helical" evidence="2">
    <location>
        <begin position="102"/>
        <end position="125"/>
    </location>
</feature>
<dbReference type="PANTHER" id="PTHR43298">
    <property type="entry name" value="MULTIDRUG RESISTANCE PROTEIN NORM-RELATED"/>
    <property type="match status" value="1"/>
</dbReference>
<keyword evidence="2" id="KW-0472">Membrane</keyword>
<dbReference type="PANTHER" id="PTHR43298:SF2">
    <property type="entry name" value="FMN_FAD EXPORTER YEEO-RELATED"/>
    <property type="match status" value="1"/>
</dbReference>
<dbReference type="Proteomes" id="UP000078529">
    <property type="component" value="Unassembled WGS sequence"/>
</dbReference>
<dbReference type="EMBL" id="LDQA01000019">
    <property type="protein sequence ID" value="KTR06318.1"/>
    <property type="molecule type" value="Genomic_DNA"/>
</dbReference>
<dbReference type="PATRIC" id="fig|401562.4.peg.1304"/>
<evidence type="ECO:0000256" key="2">
    <source>
        <dbReference type="SAM" id="Phobius"/>
    </source>
</evidence>
<reference evidence="3 4" key="1">
    <citation type="journal article" date="2016" name="Front. Microbiol.">
        <title>Genomic Resource of Rice Seed Associated Bacteria.</title>
        <authorList>
            <person name="Midha S."/>
            <person name="Bansal K."/>
            <person name="Sharma S."/>
            <person name="Kumar N."/>
            <person name="Patil P.P."/>
            <person name="Chaudhry V."/>
            <person name="Patil P.B."/>
        </authorList>
    </citation>
    <scope>NUCLEOTIDE SEQUENCE [LARGE SCALE GENOMIC DNA]</scope>
    <source>
        <strain evidence="3 4">NS365</strain>
    </source>
</reference>
<feature type="transmembrane region" description="Helical" evidence="2">
    <location>
        <begin position="324"/>
        <end position="346"/>
    </location>
</feature>
<evidence type="ECO:0000313" key="3">
    <source>
        <dbReference type="EMBL" id="KTR06318.1"/>
    </source>
</evidence>
<feature type="transmembrane region" description="Helical" evidence="2">
    <location>
        <begin position="199"/>
        <end position="220"/>
    </location>
</feature>
<feature type="transmembrane region" description="Helical" evidence="2">
    <location>
        <begin position="137"/>
        <end position="158"/>
    </location>
</feature>
<keyword evidence="1" id="KW-0813">Transport</keyword>
<sequence length="469" mass="49311">MSSTSSRYREIIQLSAPIAGIQFAQVALTTVDLLMMGLLGLGAVAAGGLGLLLYNQLRTMGVGMVTGVGNLVAGAAGRAEKRGGSSAIDAAGREDIRDLVRASLLIATVTGLVAGLLLVALGHLLPFLGQDAGVVALARPIMWALAPGLLPMLWMNVLRQFAVGLRRPGSLLAVTLVSIGVNALLNAVFIYGWLGLPKLGLAGIGLSTTLVQLWTFAVYLRMIRRDAAMREFLALDAWRARRETVTRIVRMGTPISLTYGSEAAITSIASLFMGTFGPVALAASNVVNQLAYIVYQANIGLSQGTSILVSRALARGERNEIGRIALQALTISLSLMSAIGLVYILVPEVVLLPFLGERGDGAVLAVASTLLWFAVAHQIFKGSQNICVGLLRGVGNTKAGLTNTLIGYWLIGIPAMALCAHGTGWGAYGVWFGLCLGFAATSLLLWLRFTVELRRLAVAHARGEGVPTA</sequence>
<dbReference type="AlphaFoldDB" id="A0A175RSL7"/>
<protein>
    <submittedName>
        <fullName evidence="3">Multidrug transporter</fullName>
    </submittedName>
</protein>
<organism evidence="3 4">
    <name type="scientific">Aureimonas ureilytica</name>
    <dbReference type="NCBI Taxonomy" id="401562"/>
    <lineage>
        <taxon>Bacteria</taxon>
        <taxon>Pseudomonadati</taxon>
        <taxon>Pseudomonadota</taxon>
        <taxon>Alphaproteobacteria</taxon>
        <taxon>Hyphomicrobiales</taxon>
        <taxon>Aurantimonadaceae</taxon>
        <taxon>Aureimonas</taxon>
    </lineage>
</organism>
<dbReference type="InterPro" id="IPR050222">
    <property type="entry name" value="MATE_MdtK"/>
</dbReference>
<feature type="transmembrane region" description="Helical" evidence="2">
    <location>
        <begin position="401"/>
        <end position="423"/>
    </location>
</feature>
<gene>
    <name evidence="3" type="ORF">NS365_07850</name>
</gene>
<dbReference type="GO" id="GO:0042910">
    <property type="term" value="F:xenobiotic transmembrane transporter activity"/>
    <property type="evidence" value="ECO:0007669"/>
    <property type="project" value="InterPro"/>
</dbReference>
<keyword evidence="2" id="KW-1133">Transmembrane helix</keyword>
<dbReference type="GO" id="GO:0005886">
    <property type="term" value="C:plasma membrane"/>
    <property type="evidence" value="ECO:0007669"/>
    <property type="project" value="TreeGrafter"/>
</dbReference>